<feature type="chain" id="PRO_5001899415" description="Lipoprotein" evidence="1">
    <location>
        <begin position="25"/>
        <end position="601"/>
    </location>
</feature>
<dbReference type="OrthoDB" id="9769898at2"/>
<reference evidence="2 3" key="1">
    <citation type="submission" date="2014-06" db="EMBL/GenBank/DDBJ databases">
        <title>Shewanella sp. YQH10.</title>
        <authorList>
            <person name="Liu Y."/>
            <person name="Zeng R."/>
        </authorList>
    </citation>
    <scope>NUCLEOTIDE SEQUENCE [LARGE SCALE GENOMIC DNA]</scope>
    <source>
        <strain evidence="2 3">YQH10</strain>
    </source>
</reference>
<sequence length="601" mass="68156">MKMGLVAMAVVAVLGLAACSQHMAEPQKNGTGVMLQSAEAQYLALADKFFQEYLKLEPLYATFAGVNNYNADFGGDLTDSYYQAMHELNTRYLLSVQKIERAALPKDLQLSYDMFIYDRQVALQGEQFPSKLLPMTQFYSSVITMVQLGSGESAQPFATVEDYENWHHRVKGFVKWTKLAQQRMEQGIAQHVVLPKILVQRIIPQLRAQLVQTPEQSIFYDPIKALPASFSAQQKQQLTHEYQLMISDELLPALSSLADYFETTYLPAARETAGYWDLPNGKAWYQYLSNYHTTTSMSVDEIHQIGLQEVARIMAEMDKVRQQVGFKGDLKAFFASLSSEPQYFYQTPDALIKGYDAVKTRINAVLPQYFNVMPKADYIVKPVEAFREQSAAGASYEGPAVDGSRPGVFYINTYNLHAQPKWGMTTLSLHEASPGHHFQISIKQELEHVPQFQRFGSYTAFEEGWALYSEYLGIEMGMFKDPYQYFGKLSDEMLRAMRLVVDTGMHAKHWTREQAIQYMKDNSPMAESDIVAEVERYMAIPGQALSYKVGQLKILSLRHKAEQALGNKFDLKAFHDQLLTTGSLPLAVMETKIDSWIAAQQ</sequence>
<keyword evidence="3" id="KW-1185">Reference proteome</keyword>
<accession>A0A094JJ12</accession>
<dbReference type="PANTHER" id="PTHR33361:SF16">
    <property type="entry name" value="DUF885 DOMAIN-CONTAINING PROTEIN"/>
    <property type="match status" value="1"/>
</dbReference>
<dbReference type="AlphaFoldDB" id="A0A094JJ12"/>
<feature type="signal peptide" evidence="1">
    <location>
        <begin position="1"/>
        <end position="24"/>
    </location>
</feature>
<evidence type="ECO:0000313" key="3">
    <source>
        <dbReference type="Proteomes" id="UP000029264"/>
    </source>
</evidence>
<organism evidence="2 3">
    <name type="scientific">Shewanella mangrovi</name>
    <dbReference type="NCBI Taxonomy" id="1515746"/>
    <lineage>
        <taxon>Bacteria</taxon>
        <taxon>Pseudomonadati</taxon>
        <taxon>Pseudomonadota</taxon>
        <taxon>Gammaproteobacteria</taxon>
        <taxon>Alteromonadales</taxon>
        <taxon>Shewanellaceae</taxon>
        <taxon>Shewanella</taxon>
    </lineage>
</organism>
<proteinExistence type="predicted"/>
<dbReference type="RefSeq" id="WP_037440650.1">
    <property type="nucleotide sequence ID" value="NZ_JPEO01000003.1"/>
</dbReference>
<evidence type="ECO:0000256" key="1">
    <source>
        <dbReference type="SAM" id="SignalP"/>
    </source>
</evidence>
<keyword evidence="1" id="KW-0732">Signal</keyword>
<dbReference type="PANTHER" id="PTHR33361">
    <property type="entry name" value="GLR0591 PROTEIN"/>
    <property type="match status" value="1"/>
</dbReference>
<protein>
    <recommendedName>
        <fullName evidence="4">Lipoprotein</fullName>
    </recommendedName>
</protein>
<dbReference type="EMBL" id="JPEO01000003">
    <property type="protein sequence ID" value="KFZ38039.1"/>
    <property type="molecule type" value="Genomic_DNA"/>
</dbReference>
<comment type="caution">
    <text evidence="2">The sequence shown here is derived from an EMBL/GenBank/DDBJ whole genome shotgun (WGS) entry which is preliminary data.</text>
</comment>
<dbReference type="InterPro" id="IPR010281">
    <property type="entry name" value="DUF885"/>
</dbReference>
<gene>
    <name evidence="2" type="ORF">HR45_05885</name>
</gene>
<dbReference type="Pfam" id="PF05960">
    <property type="entry name" value="DUF885"/>
    <property type="match status" value="1"/>
</dbReference>
<dbReference type="PROSITE" id="PS51257">
    <property type="entry name" value="PROKAR_LIPOPROTEIN"/>
    <property type="match status" value="1"/>
</dbReference>
<dbReference type="STRING" id="1515746.HR45_05885"/>
<name>A0A094JJ12_9GAMM</name>
<evidence type="ECO:0000313" key="2">
    <source>
        <dbReference type="EMBL" id="KFZ38039.1"/>
    </source>
</evidence>
<dbReference type="eggNOG" id="COG4805">
    <property type="taxonomic scope" value="Bacteria"/>
</dbReference>
<evidence type="ECO:0008006" key="4">
    <source>
        <dbReference type="Google" id="ProtNLM"/>
    </source>
</evidence>
<dbReference type="Proteomes" id="UP000029264">
    <property type="component" value="Unassembled WGS sequence"/>
</dbReference>